<proteinExistence type="predicted"/>
<dbReference type="AlphaFoldDB" id="A0A452ZPQ0"/>
<dbReference type="Proteomes" id="UP000015105">
    <property type="component" value="Chromosome 1D"/>
</dbReference>
<dbReference type="EnsemblPlants" id="AET1Gv20871400.3">
    <property type="protein sequence ID" value="AET1Gv20871400.3"/>
    <property type="gene ID" value="AET1Gv20871400"/>
</dbReference>
<accession>A0A452ZPQ0</accession>
<dbReference type="Gramene" id="AET1Gv20871400.3">
    <property type="protein sequence ID" value="AET1Gv20871400.3"/>
    <property type="gene ID" value="AET1Gv20871400"/>
</dbReference>
<reference evidence="2" key="1">
    <citation type="journal article" date="2014" name="Science">
        <title>Ancient hybridizations among the ancestral genomes of bread wheat.</title>
        <authorList>
            <consortium name="International Wheat Genome Sequencing Consortium,"/>
            <person name="Marcussen T."/>
            <person name="Sandve S.R."/>
            <person name="Heier L."/>
            <person name="Spannagl M."/>
            <person name="Pfeifer M."/>
            <person name="Jakobsen K.S."/>
            <person name="Wulff B.B."/>
            <person name="Steuernagel B."/>
            <person name="Mayer K.F."/>
            <person name="Olsen O.A."/>
        </authorList>
    </citation>
    <scope>NUCLEOTIDE SEQUENCE [LARGE SCALE GENOMIC DNA]</scope>
    <source>
        <strain evidence="2">cv. AL8/78</strain>
    </source>
</reference>
<reference evidence="1" key="3">
    <citation type="journal article" date="2017" name="Nature">
        <title>Genome sequence of the progenitor of the wheat D genome Aegilops tauschii.</title>
        <authorList>
            <person name="Luo M.C."/>
            <person name="Gu Y.Q."/>
            <person name="Puiu D."/>
            <person name="Wang H."/>
            <person name="Twardziok S.O."/>
            <person name="Deal K.R."/>
            <person name="Huo N."/>
            <person name="Zhu T."/>
            <person name="Wang L."/>
            <person name="Wang Y."/>
            <person name="McGuire P.E."/>
            <person name="Liu S."/>
            <person name="Long H."/>
            <person name="Ramasamy R.K."/>
            <person name="Rodriguez J.C."/>
            <person name="Van S.L."/>
            <person name="Yuan L."/>
            <person name="Wang Z."/>
            <person name="Xia Z."/>
            <person name="Xiao L."/>
            <person name="Anderson O.D."/>
            <person name="Ouyang S."/>
            <person name="Liang Y."/>
            <person name="Zimin A.V."/>
            <person name="Pertea G."/>
            <person name="Qi P."/>
            <person name="Bennetzen J.L."/>
            <person name="Dai X."/>
            <person name="Dawson M.W."/>
            <person name="Muller H.G."/>
            <person name="Kugler K."/>
            <person name="Rivarola-Duarte L."/>
            <person name="Spannagl M."/>
            <person name="Mayer K.F.X."/>
            <person name="Lu F.H."/>
            <person name="Bevan M.W."/>
            <person name="Leroy P."/>
            <person name="Li P."/>
            <person name="You F.M."/>
            <person name="Sun Q."/>
            <person name="Liu Z."/>
            <person name="Lyons E."/>
            <person name="Wicker T."/>
            <person name="Salzberg S.L."/>
            <person name="Devos K.M."/>
            <person name="Dvorak J."/>
        </authorList>
    </citation>
    <scope>NUCLEOTIDE SEQUENCE [LARGE SCALE GENOMIC DNA]</scope>
    <source>
        <strain evidence="1">cv. AL8/78</strain>
    </source>
</reference>
<evidence type="ECO:0000313" key="2">
    <source>
        <dbReference type="Proteomes" id="UP000015105"/>
    </source>
</evidence>
<evidence type="ECO:0000313" key="1">
    <source>
        <dbReference type="EnsemblPlants" id="AET1Gv20871400.3"/>
    </source>
</evidence>
<name>A0A452ZPQ0_AEGTS</name>
<sequence>MVSSTLAFFLIPSARDYDVCSPSCSFATPLTSYRSSILSGQAVTGGGLLIGGVPPSTAELQPVAMAAAIPNRRVIAVTGGQAPAREGKTAIHCTWTDGCQMDGKAATKLQSGGGRRRKIPVWRRWPAGGGGAPR</sequence>
<reference evidence="2" key="2">
    <citation type="journal article" date="2017" name="Nat. Plants">
        <title>The Aegilops tauschii genome reveals multiple impacts of transposons.</title>
        <authorList>
            <person name="Zhao G."/>
            <person name="Zou C."/>
            <person name="Li K."/>
            <person name="Wang K."/>
            <person name="Li T."/>
            <person name="Gao L."/>
            <person name="Zhang X."/>
            <person name="Wang H."/>
            <person name="Yang Z."/>
            <person name="Liu X."/>
            <person name="Jiang W."/>
            <person name="Mao L."/>
            <person name="Kong X."/>
            <person name="Jiao Y."/>
            <person name="Jia J."/>
        </authorList>
    </citation>
    <scope>NUCLEOTIDE SEQUENCE [LARGE SCALE GENOMIC DNA]</scope>
    <source>
        <strain evidence="2">cv. AL8/78</strain>
    </source>
</reference>
<reference evidence="1" key="5">
    <citation type="journal article" date="2021" name="G3 (Bethesda)">
        <title>Aegilops tauschii genome assembly Aet v5.0 features greater sequence contiguity and improved annotation.</title>
        <authorList>
            <person name="Wang L."/>
            <person name="Zhu T."/>
            <person name="Rodriguez J.C."/>
            <person name="Deal K.R."/>
            <person name="Dubcovsky J."/>
            <person name="McGuire P.E."/>
            <person name="Lux T."/>
            <person name="Spannagl M."/>
            <person name="Mayer K.F.X."/>
            <person name="Baldrich P."/>
            <person name="Meyers B.C."/>
            <person name="Huo N."/>
            <person name="Gu Y.Q."/>
            <person name="Zhou H."/>
            <person name="Devos K.M."/>
            <person name="Bennetzen J.L."/>
            <person name="Unver T."/>
            <person name="Budak H."/>
            <person name="Gulick P.J."/>
            <person name="Galiba G."/>
            <person name="Kalapos B."/>
            <person name="Nelson D.R."/>
            <person name="Li P."/>
            <person name="You F.M."/>
            <person name="Luo M.C."/>
            <person name="Dvorak J."/>
        </authorList>
    </citation>
    <scope>NUCLEOTIDE SEQUENCE [LARGE SCALE GENOMIC DNA]</scope>
    <source>
        <strain evidence="1">cv. AL8/78</strain>
    </source>
</reference>
<keyword evidence="2" id="KW-1185">Reference proteome</keyword>
<organism evidence="1 2">
    <name type="scientific">Aegilops tauschii subsp. strangulata</name>
    <name type="common">Goatgrass</name>
    <dbReference type="NCBI Taxonomy" id="200361"/>
    <lineage>
        <taxon>Eukaryota</taxon>
        <taxon>Viridiplantae</taxon>
        <taxon>Streptophyta</taxon>
        <taxon>Embryophyta</taxon>
        <taxon>Tracheophyta</taxon>
        <taxon>Spermatophyta</taxon>
        <taxon>Magnoliopsida</taxon>
        <taxon>Liliopsida</taxon>
        <taxon>Poales</taxon>
        <taxon>Poaceae</taxon>
        <taxon>BOP clade</taxon>
        <taxon>Pooideae</taxon>
        <taxon>Triticodae</taxon>
        <taxon>Triticeae</taxon>
        <taxon>Triticinae</taxon>
        <taxon>Aegilops</taxon>
    </lineage>
</organism>
<protein>
    <submittedName>
        <fullName evidence="1">Uncharacterized protein</fullName>
    </submittedName>
</protein>
<reference evidence="1" key="4">
    <citation type="submission" date="2019-03" db="UniProtKB">
        <authorList>
            <consortium name="EnsemblPlants"/>
        </authorList>
    </citation>
    <scope>IDENTIFICATION</scope>
</reference>